<comment type="caution">
    <text evidence="1">The sequence shown here is derived from an EMBL/GenBank/DDBJ whole genome shotgun (WGS) entry which is preliminary data.</text>
</comment>
<sequence length="286" mass="33145">MIVWTGLVSYINVLVNKGYFGKNFPEECPDGRGCIGTNEDTFKAALQSEIPNLGWPLGVAPEDEGRNGYRSRTQITFIPDYLDVMDLLQFCYKHVALPIEGSDYHSYYGHTHISDFDVDAGRNEFRERVNVIFARNGMAYELQKTGEILRLLSPELVKMMSTVNVPAEVELKIILARANSKIVNFDVQVRYDAVKELWDFWERLKSVHNPSNKKKSVTQLLDDATHTPEFRNILEDEAKYLTDVGNQYFIRHAEMNQVKIQESDHIEYLYHRMFSLIHLLMKTFTH</sequence>
<dbReference type="EMBL" id="MWPR01000011">
    <property type="protein sequence ID" value="ORJ50611.1"/>
    <property type="molecule type" value="Genomic_DNA"/>
</dbReference>
<protein>
    <submittedName>
        <fullName evidence="1">Stationary phase or STEss regulating sigma factor</fullName>
    </submittedName>
</protein>
<evidence type="ECO:0000313" key="2">
    <source>
        <dbReference type="Proteomes" id="UP000192521"/>
    </source>
</evidence>
<keyword evidence="2" id="KW-1185">Reference proteome</keyword>
<organism evidence="1 2">
    <name type="scientific">Kluyvera intermedia</name>
    <name type="common">Enterobacter intermedius</name>
    <dbReference type="NCBI Taxonomy" id="61648"/>
    <lineage>
        <taxon>Bacteria</taxon>
        <taxon>Pseudomonadati</taxon>
        <taxon>Pseudomonadota</taxon>
        <taxon>Gammaproteobacteria</taxon>
        <taxon>Enterobacterales</taxon>
        <taxon>Enterobacteriaceae</taxon>
        <taxon>Kluyvera</taxon>
    </lineage>
</organism>
<reference evidence="1 2" key="1">
    <citation type="submission" date="2017-02" db="EMBL/GenBank/DDBJ databases">
        <title>Draft genome sequence of a Kluyvera intermedia isolate from a patient with a pancreatic abscess.</title>
        <authorList>
            <person name="Thele R."/>
        </authorList>
    </citation>
    <scope>NUCLEOTIDE SEQUENCE [LARGE SCALE GENOMIC DNA]</scope>
    <source>
        <strain evidence="1 2">FOSA7093</strain>
    </source>
</reference>
<gene>
    <name evidence="1" type="ORF">B2M27_10025</name>
</gene>
<accession>A0ABX3UGI9</accession>
<proteinExistence type="predicted"/>
<dbReference type="Proteomes" id="UP000192521">
    <property type="component" value="Unassembled WGS sequence"/>
</dbReference>
<name>A0ABX3UGI9_KLUIN</name>
<evidence type="ECO:0000313" key="1">
    <source>
        <dbReference type="EMBL" id="ORJ50611.1"/>
    </source>
</evidence>